<comment type="subcellular location">
    <subcellularLocation>
        <location evidence="1">Membrane</location>
        <topology evidence="1">Multi-pass membrane protein</topology>
    </subcellularLocation>
</comment>
<reference evidence="7 8" key="1">
    <citation type="submission" date="2024-09" db="EMBL/GenBank/DDBJ databases">
        <authorList>
            <person name="Sun Q."/>
            <person name="Mori K."/>
        </authorList>
    </citation>
    <scope>NUCLEOTIDE SEQUENCE [LARGE SCALE GENOMIC DNA]</scope>
    <source>
        <strain evidence="7 8">CGMCC 1.15906</strain>
    </source>
</reference>
<evidence type="ECO:0000256" key="3">
    <source>
        <dbReference type="ARBA" id="ARBA00022989"/>
    </source>
</evidence>
<dbReference type="Proteomes" id="UP001589890">
    <property type="component" value="Unassembled WGS sequence"/>
</dbReference>
<keyword evidence="8" id="KW-1185">Reference proteome</keyword>
<dbReference type="RefSeq" id="WP_380049408.1">
    <property type="nucleotide sequence ID" value="NZ_JBHLTC010000023.1"/>
</dbReference>
<evidence type="ECO:0000313" key="7">
    <source>
        <dbReference type="EMBL" id="MFC0626199.1"/>
    </source>
</evidence>
<dbReference type="InterPro" id="IPR009908">
    <property type="entry name" value="Methylamine_util_MauE"/>
</dbReference>
<dbReference type="Pfam" id="PF07291">
    <property type="entry name" value="MauE"/>
    <property type="match status" value="1"/>
</dbReference>
<gene>
    <name evidence="7" type="ORF">ACFFGN_19125</name>
</gene>
<keyword evidence="4 5" id="KW-0472">Membrane</keyword>
<accession>A0ABV6QNJ1</accession>
<protein>
    <submittedName>
        <fullName evidence="7">MauE/DoxX family redox-associated membrane protein</fullName>
    </submittedName>
</protein>
<feature type="transmembrane region" description="Helical" evidence="5">
    <location>
        <begin position="46"/>
        <end position="78"/>
    </location>
</feature>
<comment type="caution">
    <text evidence="7">The sequence shown here is derived from an EMBL/GenBank/DDBJ whole genome shotgun (WGS) entry which is preliminary data.</text>
</comment>
<evidence type="ECO:0000256" key="5">
    <source>
        <dbReference type="SAM" id="Phobius"/>
    </source>
</evidence>
<evidence type="ECO:0000259" key="6">
    <source>
        <dbReference type="Pfam" id="PF07291"/>
    </source>
</evidence>
<evidence type="ECO:0000256" key="2">
    <source>
        <dbReference type="ARBA" id="ARBA00022692"/>
    </source>
</evidence>
<organism evidence="7 8">
    <name type="scientific">Kribbella deserti</name>
    <dbReference type="NCBI Taxonomy" id="1926257"/>
    <lineage>
        <taxon>Bacteria</taxon>
        <taxon>Bacillati</taxon>
        <taxon>Actinomycetota</taxon>
        <taxon>Actinomycetes</taxon>
        <taxon>Propionibacteriales</taxon>
        <taxon>Kribbellaceae</taxon>
        <taxon>Kribbella</taxon>
    </lineage>
</organism>
<dbReference type="EMBL" id="JBHLTC010000023">
    <property type="protein sequence ID" value="MFC0626199.1"/>
    <property type="molecule type" value="Genomic_DNA"/>
</dbReference>
<keyword evidence="3 5" id="KW-1133">Transmembrane helix</keyword>
<feature type="transmembrane region" description="Helical" evidence="5">
    <location>
        <begin position="144"/>
        <end position="169"/>
    </location>
</feature>
<evidence type="ECO:0000313" key="8">
    <source>
        <dbReference type="Proteomes" id="UP001589890"/>
    </source>
</evidence>
<feature type="domain" description="Methylamine utilisation protein MauE" evidence="6">
    <location>
        <begin position="1"/>
        <end position="127"/>
    </location>
</feature>
<name>A0ABV6QNJ1_9ACTN</name>
<proteinExistence type="predicted"/>
<keyword evidence="2 5" id="KW-0812">Transmembrane</keyword>
<evidence type="ECO:0000256" key="4">
    <source>
        <dbReference type="ARBA" id="ARBA00023136"/>
    </source>
</evidence>
<sequence length="170" mass="16910">MTIFSTGVGLLVAVVLGTAAVAKIREPGPFVTAVRTLVPAKAAKPVAWIVIGAESLAAIASLLPITLGFGLALAVVLFGAFAAVAVRSAKAPAPLPCACFGRVKTSLGWPHAIRNLLLTLLAASGLAAVVLGGSGAAWSQPAVMMLVAAIALVLAAIAISIDHLIALFAS</sequence>
<feature type="transmembrane region" description="Helical" evidence="5">
    <location>
        <begin position="116"/>
        <end position="138"/>
    </location>
</feature>
<evidence type="ECO:0000256" key="1">
    <source>
        <dbReference type="ARBA" id="ARBA00004141"/>
    </source>
</evidence>